<feature type="region of interest" description="Disordered" evidence="4">
    <location>
        <begin position="241"/>
        <end position="276"/>
    </location>
</feature>
<feature type="domain" description="Zn(2)-C6 fungal-type" evidence="6">
    <location>
        <begin position="284"/>
        <end position="313"/>
    </location>
</feature>
<proteinExistence type="predicted"/>
<dbReference type="EMBL" id="CVQI01000002">
    <property type="protein sequence ID" value="CRJ88345.1"/>
    <property type="molecule type" value="Genomic_DNA"/>
</dbReference>
<keyword evidence="2" id="KW-0479">Metal-binding</keyword>
<feature type="region of interest" description="Disordered" evidence="4">
    <location>
        <begin position="353"/>
        <end position="381"/>
    </location>
</feature>
<sequence>MLVTILIELTLAVTVAASPLTAHPVARTTAATANPTSSLCTGGRVFVGWLDKPFGILPQCKCPKSLGWDENRGRCISPPLIPPILRVGQKIICAADSTLYCDYDKDNDLCLNNTQNVVLGVVSSISKTQLKKQIQEECKKKPKCPAGQTWIEKDKKCKSPCLPKESAQKCKDKGGSPICAKTPKEYCNYDENNNLCEDNGLNILQCLVPGLDGTVGAVENILDDLFATIGEALEVLEEMSPPHLPRDSTDANLPSRPPDLNRSDADSTRPDAPAPAQLRRVQRSCEICHRRKIRCDKQQPCSHCKRGGVTCLYPHAEHLRRARKPKTTMADVATRISELERTLVSVSNQAATAETVTSRSQPCDTFGPEGPHSVASSGHNGGPGVLVHKGLSSQYFNEILISRVLDEEQDIQTVLSTPVSEATRPVSVPQFNPMGIFSVPSYSRPLSSFLPNKTVATQLWKAYVDKVEPCTKVLHLPTAEVLVYTVIDKPGECSPGMLALSFAIFFAAATVYDQDEAVGVLGNDPVASLQLLKTGLEQAIAHADFLESPTVTTIQALAIYLSIGLHRDGKMLGLSPFESEIRRRLWWYIVCRDGRAAEDYGLENMRRMTPGSAAGIDMPLNVHDSDLYPEMEELPLNRPGWTAMTLPLIGIATVLGWHENAQSTPTPGDGTRSQVIQDIRARTKGYLSRCNPVIPQQRLTMHIADFVLRKLELVTRQRMQMHAQPGTHEAFATEENLLEAVEILELGTTMMTDDRLRPWQWSTRLYPQNHMLLYVLWHLCVCPDGPNRDRIWQVVETVFSDTEATRAGSVGAGDLGSRWAVLTVLKEKAFTKRAGETAASGASRVQDQTQVATPGVMDAVGVFTQMGNFDWVEDLQVLPDWTTLMKDFQMENAFKFGV</sequence>
<protein>
    <recommendedName>
        <fullName evidence="6">Zn(2)-C6 fungal-type domain-containing protein</fullName>
    </recommendedName>
</protein>
<dbReference type="CDD" id="cd12148">
    <property type="entry name" value="fungal_TF_MHR"/>
    <property type="match status" value="1"/>
</dbReference>
<feature type="compositionally biased region" description="Basic and acidic residues" evidence="4">
    <location>
        <begin position="259"/>
        <end position="269"/>
    </location>
</feature>
<evidence type="ECO:0000259" key="6">
    <source>
        <dbReference type="PROSITE" id="PS50048"/>
    </source>
</evidence>
<dbReference type="Pfam" id="PF04082">
    <property type="entry name" value="Fungal_trans"/>
    <property type="match status" value="1"/>
</dbReference>
<dbReference type="InterPro" id="IPR050613">
    <property type="entry name" value="Sec_Metabolite_Reg"/>
</dbReference>
<dbReference type="GO" id="GO:0008270">
    <property type="term" value="F:zinc ion binding"/>
    <property type="evidence" value="ECO:0007669"/>
    <property type="project" value="InterPro"/>
</dbReference>
<evidence type="ECO:0000256" key="3">
    <source>
        <dbReference type="ARBA" id="ARBA00023242"/>
    </source>
</evidence>
<feature type="compositionally biased region" description="Polar residues" evidence="4">
    <location>
        <begin position="353"/>
        <end position="363"/>
    </location>
</feature>
<gene>
    <name evidence="7" type="ORF">BN1723_001555</name>
</gene>
<evidence type="ECO:0000256" key="4">
    <source>
        <dbReference type="SAM" id="MobiDB-lite"/>
    </source>
</evidence>
<dbReference type="InterPro" id="IPR001138">
    <property type="entry name" value="Zn2Cys6_DnaBD"/>
</dbReference>
<dbReference type="InterPro" id="IPR007219">
    <property type="entry name" value="XnlR_reg_dom"/>
</dbReference>
<dbReference type="GO" id="GO:0000981">
    <property type="term" value="F:DNA-binding transcription factor activity, RNA polymerase II-specific"/>
    <property type="evidence" value="ECO:0007669"/>
    <property type="project" value="InterPro"/>
</dbReference>
<dbReference type="GO" id="GO:0005634">
    <property type="term" value="C:nucleus"/>
    <property type="evidence" value="ECO:0007669"/>
    <property type="project" value="UniProtKB-SubCell"/>
</dbReference>
<feature type="signal peptide" evidence="5">
    <location>
        <begin position="1"/>
        <end position="17"/>
    </location>
</feature>
<dbReference type="PANTHER" id="PTHR31001:SF57">
    <property type="entry name" value="ZN(II)2CYS6 TRANSCRIPTION FACTOR (EUROFUNG)"/>
    <property type="match status" value="1"/>
</dbReference>
<reference evidence="8" key="1">
    <citation type="submission" date="2015-05" db="EMBL/GenBank/DDBJ databases">
        <authorList>
            <person name="Fogelqvist Johan"/>
        </authorList>
    </citation>
    <scope>NUCLEOTIDE SEQUENCE [LARGE SCALE GENOMIC DNA]</scope>
</reference>
<dbReference type="PROSITE" id="PS00463">
    <property type="entry name" value="ZN2_CY6_FUNGAL_1"/>
    <property type="match status" value="1"/>
</dbReference>
<dbReference type="AlphaFoldDB" id="A0A0G4KF23"/>
<keyword evidence="3" id="KW-0539">Nucleus</keyword>
<dbReference type="InterPro" id="IPR036864">
    <property type="entry name" value="Zn2-C6_fun-type_DNA-bd_sf"/>
</dbReference>
<evidence type="ECO:0000256" key="2">
    <source>
        <dbReference type="ARBA" id="ARBA00022723"/>
    </source>
</evidence>
<feature type="chain" id="PRO_5002565108" description="Zn(2)-C6 fungal-type domain-containing protein" evidence="5">
    <location>
        <begin position="18"/>
        <end position="898"/>
    </location>
</feature>
<dbReference type="SUPFAM" id="SSF57701">
    <property type="entry name" value="Zn2/Cys6 DNA-binding domain"/>
    <property type="match status" value="1"/>
</dbReference>
<organism evidence="7 8">
    <name type="scientific">Verticillium longisporum</name>
    <name type="common">Verticillium dahliae var. longisporum</name>
    <dbReference type="NCBI Taxonomy" id="100787"/>
    <lineage>
        <taxon>Eukaryota</taxon>
        <taxon>Fungi</taxon>
        <taxon>Dikarya</taxon>
        <taxon>Ascomycota</taxon>
        <taxon>Pezizomycotina</taxon>
        <taxon>Sordariomycetes</taxon>
        <taxon>Hypocreomycetidae</taxon>
        <taxon>Glomerellales</taxon>
        <taxon>Plectosphaerellaceae</taxon>
        <taxon>Verticillium</taxon>
    </lineage>
</organism>
<dbReference type="CDD" id="cd00067">
    <property type="entry name" value="GAL4"/>
    <property type="match status" value="1"/>
</dbReference>
<evidence type="ECO:0000256" key="1">
    <source>
        <dbReference type="ARBA" id="ARBA00004123"/>
    </source>
</evidence>
<dbReference type="GO" id="GO:0006351">
    <property type="term" value="P:DNA-templated transcription"/>
    <property type="evidence" value="ECO:0007669"/>
    <property type="project" value="InterPro"/>
</dbReference>
<dbReference type="Pfam" id="PF00172">
    <property type="entry name" value="Zn_clus"/>
    <property type="match status" value="1"/>
</dbReference>
<dbReference type="GO" id="GO:0003677">
    <property type="term" value="F:DNA binding"/>
    <property type="evidence" value="ECO:0007669"/>
    <property type="project" value="InterPro"/>
</dbReference>
<evidence type="ECO:0000313" key="7">
    <source>
        <dbReference type="EMBL" id="CRJ88345.1"/>
    </source>
</evidence>
<keyword evidence="5" id="KW-0732">Signal</keyword>
<dbReference type="Gene3D" id="4.10.240.10">
    <property type="entry name" value="Zn(2)-C6 fungal-type DNA-binding domain"/>
    <property type="match status" value="1"/>
</dbReference>
<accession>A0A0G4KF23</accession>
<dbReference type="SMART" id="SM00066">
    <property type="entry name" value="GAL4"/>
    <property type="match status" value="1"/>
</dbReference>
<dbReference type="PROSITE" id="PS50048">
    <property type="entry name" value="ZN2_CY6_FUNGAL_2"/>
    <property type="match status" value="1"/>
</dbReference>
<comment type="subcellular location">
    <subcellularLocation>
        <location evidence="1">Nucleus</location>
    </subcellularLocation>
</comment>
<dbReference type="Proteomes" id="UP000045706">
    <property type="component" value="Unassembled WGS sequence"/>
</dbReference>
<name>A0A0G4KF23_VERLO</name>
<evidence type="ECO:0000313" key="8">
    <source>
        <dbReference type="Proteomes" id="UP000045706"/>
    </source>
</evidence>
<dbReference type="PANTHER" id="PTHR31001">
    <property type="entry name" value="UNCHARACTERIZED TRANSCRIPTIONAL REGULATORY PROTEIN"/>
    <property type="match status" value="1"/>
</dbReference>
<evidence type="ECO:0000256" key="5">
    <source>
        <dbReference type="SAM" id="SignalP"/>
    </source>
</evidence>